<evidence type="ECO:0000256" key="1">
    <source>
        <dbReference type="ARBA" id="ARBA00004141"/>
    </source>
</evidence>
<keyword evidence="5 8" id="KW-0472">Membrane</keyword>
<dbReference type="PROSITE" id="PS50850">
    <property type="entry name" value="MFS"/>
    <property type="match status" value="1"/>
</dbReference>
<evidence type="ECO:0000256" key="5">
    <source>
        <dbReference type="ARBA" id="ARBA00023136"/>
    </source>
</evidence>
<dbReference type="InterPro" id="IPR011701">
    <property type="entry name" value="MFS"/>
</dbReference>
<comment type="similarity">
    <text evidence="7">Belongs to the major facilitator superfamily. Allantoate permease family.</text>
</comment>
<evidence type="ECO:0000259" key="9">
    <source>
        <dbReference type="PROSITE" id="PS50850"/>
    </source>
</evidence>
<proteinExistence type="inferred from homology"/>
<feature type="transmembrane region" description="Helical" evidence="8">
    <location>
        <begin position="235"/>
        <end position="257"/>
    </location>
</feature>
<feature type="transmembrane region" description="Helical" evidence="8">
    <location>
        <begin position="334"/>
        <end position="355"/>
    </location>
</feature>
<evidence type="ECO:0000313" key="11">
    <source>
        <dbReference type="Proteomes" id="UP000730481"/>
    </source>
</evidence>
<protein>
    <submittedName>
        <fullName evidence="10">Membrane transporter</fullName>
    </submittedName>
</protein>
<feature type="transmembrane region" description="Helical" evidence="8">
    <location>
        <begin position="176"/>
        <end position="195"/>
    </location>
</feature>
<evidence type="ECO:0000256" key="6">
    <source>
        <dbReference type="ARBA" id="ARBA00023180"/>
    </source>
</evidence>
<dbReference type="OrthoDB" id="6730379at2759"/>
<feature type="transmembrane region" description="Helical" evidence="8">
    <location>
        <begin position="269"/>
        <end position="291"/>
    </location>
</feature>
<dbReference type="AlphaFoldDB" id="A0A9P5AUI2"/>
<dbReference type="InterPro" id="IPR020846">
    <property type="entry name" value="MFS_dom"/>
</dbReference>
<keyword evidence="4 8" id="KW-1133">Transmembrane helix</keyword>
<dbReference type="GO" id="GO:0022857">
    <property type="term" value="F:transmembrane transporter activity"/>
    <property type="evidence" value="ECO:0007669"/>
    <property type="project" value="InterPro"/>
</dbReference>
<evidence type="ECO:0000256" key="8">
    <source>
        <dbReference type="SAM" id="Phobius"/>
    </source>
</evidence>
<keyword evidence="3 8" id="KW-0812">Transmembrane</keyword>
<evidence type="ECO:0000256" key="2">
    <source>
        <dbReference type="ARBA" id="ARBA00022448"/>
    </source>
</evidence>
<sequence length="552" mass="61412">MIKLNTAKLIIGILSMTSIFKISIRMCNNEFRAFLAVPVIVTSLFQPQACLWSDATRVTAGIYTAEDSDNADLALKVLRDAEAEDLVIDEETAGNLIKKVDRNMMPVLCIVYGLNFLDKTTLTYASIMGLTTPRADGGIGLHGQQYSWLASVFYFGYLIGEWPTTRLLQYFPLGKYLAFNIIAWGSILCCFPAATNFGGALALRFFLGLLESSVTPGFALLTSQWYTAMEQGLRINIWFSFNGVAQIFGGIVAYGISKSTKTYEPTIQPWKIIFLVCGLMTVVFGLLFLWIMPDNQTNARWLTKENRLLCIQRIKVNQQGIGNRQWKRYQALEAVTDPLAWAFVVYSLFSMIPNGGMTNFFSPLISSFGYTPEQALLYGAPGGAVQIVSLLLSGYLGDKFQNRLLVSSVGLLIAIVGMSLIAFLPADMKVGRLAGFYLNQCAICPFVAILSLISTNIAGYTKKTTVAAMYLIAYCVGNIIGPQTFRGTSWRPAEFTFIGCYVVCFFDVLLIRWYCLKLNRAKALGGSDESTEGNRQWLDLTDRENPDFRYRV</sequence>
<organism evidence="10 11">
    <name type="scientific">Fusarium beomiforme</name>
    <dbReference type="NCBI Taxonomy" id="44412"/>
    <lineage>
        <taxon>Eukaryota</taxon>
        <taxon>Fungi</taxon>
        <taxon>Dikarya</taxon>
        <taxon>Ascomycota</taxon>
        <taxon>Pezizomycotina</taxon>
        <taxon>Sordariomycetes</taxon>
        <taxon>Hypocreomycetidae</taxon>
        <taxon>Hypocreales</taxon>
        <taxon>Nectriaceae</taxon>
        <taxon>Fusarium</taxon>
        <taxon>Fusarium burgessii species complex</taxon>
    </lineage>
</organism>
<evidence type="ECO:0000256" key="4">
    <source>
        <dbReference type="ARBA" id="ARBA00022989"/>
    </source>
</evidence>
<evidence type="ECO:0000256" key="7">
    <source>
        <dbReference type="ARBA" id="ARBA00037968"/>
    </source>
</evidence>
<feature type="domain" description="Major facilitator superfamily (MFS) profile" evidence="9">
    <location>
        <begin position="104"/>
        <end position="552"/>
    </location>
</feature>
<dbReference type="EMBL" id="PVQB02000033">
    <property type="protein sequence ID" value="KAF4345185.1"/>
    <property type="molecule type" value="Genomic_DNA"/>
</dbReference>
<feature type="transmembrane region" description="Helical" evidence="8">
    <location>
        <begin position="495"/>
        <end position="515"/>
    </location>
</feature>
<dbReference type="InterPro" id="IPR036259">
    <property type="entry name" value="MFS_trans_sf"/>
</dbReference>
<dbReference type="PANTHER" id="PTHR43791:SF1">
    <property type="entry name" value="ALLANTOATE PERMEASE"/>
    <property type="match status" value="1"/>
</dbReference>
<comment type="caution">
    <text evidence="10">The sequence shown here is derived from an EMBL/GenBank/DDBJ whole genome shotgun (WGS) entry which is preliminary data.</text>
</comment>
<feature type="transmembrane region" description="Helical" evidence="8">
    <location>
        <begin position="375"/>
        <end position="397"/>
    </location>
</feature>
<feature type="transmembrane region" description="Helical" evidence="8">
    <location>
        <begin position="465"/>
        <end position="483"/>
    </location>
</feature>
<dbReference type="PANTHER" id="PTHR43791">
    <property type="entry name" value="PERMEASE-RELATED"/>
    <property type="match status" value="1"/>
</dbReference>
<keyword evidence="6" id="KW-0325">Glycoprotein</keyword>
<keyword evidence="11" id="KW-1185">Reference proteome</keyword>
<dbReference type="Gene3D" id="1.20.1250.20">
    <property type="entry name" value="MFS general substrate transporter like domains"/>
    <property type="match status" value="2"/>
</dbReference>
<gene>
    <name evidence="10" type="ORF">FBEOM_891</name>
</gene>
<evidence type="ECO:0000256" key="3">
    <source>
        <dbReference type="ARBA" id="ARBA00022692"/>
    </source>
</evidence>
<comment type="subcellular location">
    <subcellularLocation>
        <location evidence="1">Membrane</location>
        <topology evidence="1">Multi-pass membrane protein</topology>
    </subcellularLocation>
</comment>
<dbReference type="FunFam" id="1.20.1250.20:FF:000064">
    <property type="entry name" value="MFS allantoate transporter"/>
    <property type="match status" value="1"/>
</dbReference>
<feature type="transmembrane region" description="Helical" evidence="8">
    <location>
        <begin position="404"/>
        <end position="424"/>
    </location>
</feature>
<feature type="transmembrane region" description="Helical" evidence="8">
    <location>
        <begin position="201"/>
        <end position="223"/>
    </location>
</feature>
<feature type="transmembrane region" description="Helical" evidence="8">
    <location>
        <begin position="436"/>
        <end position="453"/>
    </location>
</feature>
<reference evidence="10" key="2">
    <citation type="submission" date="2020-02" db="EMBL/GenBank/DDBJ databases">
        <title>Identification and distribution of gene clusters putatively required for synthesis of sphingolipid metabolism inhibitors in phylogenetically diverse species of the filamentous fungus Fusarium.</title>
        <authorList>
            <person name="Kim H.-S."/>
            <person name="Busman M."/>
            <person name="Brown D.W."/>
            <person name="Divon H."/>
            <person name="Uhlig S."/>
            <person name="Proctor R.H."/>
        </authorList>
    </citation>
    <scope>NUCLEOTIDE SEQUENCE</scope>
    <source>
        <strain evidence="10">NRRL 25174</strain>
    </source>
</reference>
<evidence type="ECO:0000313" key="10">
    <source>
        <dbReference type="EMBL" id="KAF4345185.1"/>
    </source>
</evidence>
<dbReference type="Proteomes" id="UP000730481">
    <property type="component" value="Unassembled WGS sequence"/>
</dbReference>
<reference evidence="10" key="1">
    <citation type="journal article" date="2017" name="Mycologia">
        <title>Fusarium algeriense, sp. nov., a novel toxigenic crown rot pathogen of durum wheat from Algeria is nested in the Fusarium burgessii species complex.</title>
        <authorList>
            <person name="Laraba I."/>
            <person name="Keddad A."/>
            <person name="Boureghda H."/>
            <person name="Abdallah N."/>
            <person name="Vaughan M.M."/>
            <person name="Proctor R.H."/>
            <person name="Busman M."/>
            <person name="O'Donnell K."/>
        </authorList>
    </citation>
    <scope>NUCLEOTIDE SEQUENCE</scope>
    <source>
        <strain evidence="10">NRRL 25174</strain>
    </source>
</reference>
<name>A0A9P5AUI2_9HYPO</name>
<dbReference type="GO" id="GO:0016020">
    <property type="term" value="C:membrane"/>
    <property type="evidence" value="ECO:0007669"/>
    <property type="project" value="UniProtKB-SubCell"/>
</dbReference>
<accession>A0A9P5AUI2</accession>
<dbReference type="Pfam" id="PF07690">
    <property type="entry name" value="MFS_1"/>
    <property type="match status" value="1"/>
</dbReference>
<keyword evidence="2" id="KW-0813">Transport</keyword>
<dbReference type="SUPFAM" id="SSF103473">
    <property type="entry name" value="MFS general substrate transporter"/>
    <property type="match status" value="1"/>
</dbReference>